<dbReference type="OrthoDB" id="5135119at2759"/>
<dbReference type="Gene3D" id="3.40.720.10">
    <property type="entry name" value="Alkaline Phosphatase, subunit A"/>
    <property type="match status" value="1"/>
</dbReference>
<protein>
    <recommendedName>
        <fullName evidence="4">Phosphoesterase-domain-containing protein</fullName>
    </recommendedName>
</protein>
<proteinExistence type="predicted"/>
<reference evidence="2 3" key="1">
    <citation type="submission" date="2016-07" db="EMBL/GenBank/DDBJ databases">
        <title>Pervasive Adenine N6-methylation of Active Genes in Fungi.</title>
        <authorList>
            <consortium name="DOE Joint Genome Institute"/>
            <person name="Mondo S.J."/>
            <person name="Dannebaum R.O."/>
            <person name="Kuo R.C."/>
            <person name="Labutti K."/>
            <person name="Haridas S."/>
            <person name="Kuo A."/>
            <person name="Salamov A."/>
            <person name="Ahrendt S.R."/>
            <person name="Lipzen A."/>
            <person name="Sullivan W."/>
            <person name="Andreopoulos W.B."/>
            <person name="Clum A."/>
            <person name="Lindquist E."/>
            <person name="Daum C."/>
            <person name="Ramamoorthy G.K."/>
            <person name="Gryganskyi A."/>
            <person name="Culley D."/>
            <person name="Magnuson J.K."/>
            <person name="James T.Y."/>
            <person name="O'Malley M.A."/>
            <person name="Stajich J.E."/>
            <person name="Spatafora J.W."/>
            <person name="Visel A."/>
            <person name="Grigoriev I.V."/>
        </authorList>
    </citation>
    <scope>NUCLEOTIDE SEQUENCE [LARGE SCALE GENOMIC DNA]</scope>
    <source>
        <strain evidence="2 3">JEL800</strain>
    </source>
</reference>
<dbReference type="PANTHER" id="PTHR31956:SF8">
    <property type="entry name" value="ACID PHOSPHATASE PHOA (AFU_ORTHOLOGUE AFUA_1G03570)"/>
    <property type="match status" value="1"/>
</dbReference>
<dbReference type="Proteomes" id="UP000193642">
    <property type="component" value="Unassembled WGS sequence"/>
</dbReference>
<dbReference type="STRING" id="329046.A0A1Y2CJ39"/>
<evidence type="ECO:0000313" key="3">
    <source>
        <dbReference type="Proteomes" id="UP000193642"/>
    </source>
</evidence>
<evidence type="ECO:0008006" key="4">
    <source>
        <dbReference type="Google" id="ProtNLM"/>
    </source>
</evidence>
<gene>
    <name evidence="2" type="ORF">BCR33DRAFT_764697</name>
</gene>
<keyword evidence="3" id="KW-1185">Reference proteome</keyword>
<sequence length="338" mass="38569">MTVVNGKWFDRVIVTFLENTDYAHALAQSPLSELHTTHNGTLLINYHGVTHPSQPNYVAFATGDLKVKDDVVRDIEGESLVDLLERKGVSWGSYCEEYPDNWTGEKPFLDHAHGRYVRRHNPFASLKSVQDNPTRAKNIKSAEAFKRELESNTLPSFIFYTPCQDNNAHDTNITYAARYIKNFYTPLTAHPVFQSHRTLFVLTFDESASYLFGQNRVATWLLGNAVKSTPLTLQSQLYKSIDWEWAIPSIKENTINTDKPSIDKPNWYISNVINLCRVALPTGDPSEPPKEGNWNDCKFNHYDILKTIEENWGLGDLGLNDVSAKGFGEVLRRRDERE</sequence>
<keyword evidence="1" id="KW-0378">Hydrolase</keyword>
<evidence type="ECO:0000313" key="2">
    <source>
        <dbReference type="EMBL" id="ORY47070.1"/>
    </source>
</evidence>
<dbReference type="PANTHER" id="PTHR31956">
    <property type="entry name" value="NON-SPECIFIC PHOSPHOLIPASE C4-RELATED"/>
    <property type="match status" value="1"/>
</dbReference>
<dbReference type="Pfam" id="PF04185">
    <property type="entry name" value="Phosphoesterase"/>
    <property type="match status" value="1"/>
</dbReference>
<dbReference type="InterPro" id="IPR007312">
    <property type="entry name" value="Phosphoesterase"/>
</dbReference>
<dbReference type="GO" id="GO:0016788">
    <property type="term" value="F:hydrolase activity, acting on ester bonds"/>
    <property type="evidence" value="ECO:0007669"/>
    <property type="project" value="InterPro"/>
</dbReference>
<dbReference type="GO" id="GO:0009395">
    <property type="term" value="P:phospholipid catabolic process"/>
    <property type="evidence" value="ECO:0007669"/>
    <property type="project" value="TreeGrafter"/>
</dbReference>
<name>A0A1Y2CJ39_9FUNG</name>
<dbReference type="EMBL" id="MCGO01000015">
    <property type="protein sequence ID" value="ORY47070.1"/>
    <property type="molecule type" value="Genomic_DNA"/>
</dbReference>
<evidence type="ECO:0000256" key="1">
    <source>
        <dbReference type="ARBA" id="ARBA00022801"/>
    </source>
</evidence>
<accession>A0A1Y2CJ39</accession>
<comment type="caution">
    <text evidence="2">The sequence shown here is derived from an EMBL/GenBank/DDBJ whole genome shotgun (WGS) entry which is preliminary data.</text>
</comment>
<organism evidence="2 3">
    <name type="scientific">Rhizoclosmatium globosum</name>
    <dbReference type="NCBI Taxonomy" id="329046"/>
    <lineage>
        <taxon>Eukaryota</taxon>
        <taxon>Fungi</taxon>
        <taxon>Fungi incertae sedis</taxon>
        <taxon>Chytridiomycota</taxon>
        <taxon>Chytridiomycota incertae sedis</taxon>
        <taxon>Chytridiomycetes</taxon>
        <taxon>Chytridiales</taxon>
        <taxon>Chytriomycetaceae</taxon>
        <taxon>Rhizoclosmatium</taxon>
    </lineage>
</organism>
<dbReference type="InterPro" id="IPR017850">
    <property type="entry name" value="Alkaline_phosphatase_core_sf"/>
</dbReference>
<dbReference type="AlphaFoldDB" id="A0A1Y2CJ39"/>